<accession>A0ABR8ABG0</accession>
<organism evidence="2 3">
    <name type="scientific">Calothrix parietina FACHB-288</name>
    <dbReference type="NCBI Taxonomy" id="2692896"/>
    <lineage>
        <taxon>Bacteria</taxon>
        <taxon>Bacillati</taxon>
        <taxon>Cyanobacteriota</taxon>
        <taxon>Cyanophyceae</taxon>
        <taxon>Nostocales</taxon>
        <taxon>Calotrichaceae</taxon>
        <taxon>Calothrix</taxon>
    </lineage>
</organism>
<gene>
    <name evidence="2" type="ORF">H6G24_17210</name>
</gene>
<protein>
    <submittedName>
        <fullName evidence="2">Uncharacterized protein</fullName>
    </submittedName>
</protein>
<evidence type="ECO:0000313" key="2">
    <source>
        <dbReference type="EMBL" id="MBD2197219.1"/>
    </source>
</evidence>
<feature type="transmembrane region" description="Helical" evidence="1">
    <location>
        <begin position="103"/>
        <end position="126"/>
    </location>
</feature>
<sequence length="229" mass="25189">MEPQIGINLAQGIWQGWQQAQSLVNDSVKSVGNSVQQAGQSVQDTANQATIRAVDAITTTWEQAKGSAENIKTTTSVAMQNAIASSMNDWLVQHPSFFRLVQILSWAANHPIISSILLVLILALLWSLVKATMRLIEVTSWTILRVPIQLLQGLVKVGFISLSKFARYSFQTITGASKIKPDSALIPANSVTESQKRQQRLAYICDRLEAIQKEQQALLQEAASLMDSD</sequence>
<evidence type="ECO:0000256" key="1">
    <source>
        <dbReference type="SAM" id="Phobius"/>
    </source>
</evidence>
<keyword evidence="1" id="KW-1133">Transmembrane helix</keyword>
<keyword evidence="1" id="KW-0472">Membrane</keyword>
<comment type="caution">
    <text evidence="2">The sequence shown here is derived from an EMBL/GenBank/DDBJ whole genome shotgun (WGS) entry which is preliminary data.</text>
</comment>
<name>A0ABR8ABG0_9CYAN</name>
<dbReference type="EMBL" id="JACJQH010000026">
    <property type="protein sequence ID" value="MBD2197219.1"/>
    <property type="molecule type" value="Genomic_DNA"/>
</dbReference>
<dbReference type="RefSeq" id="WP_190544292.1">
    <property type="nucleotide sequence ID" value="NZ_CAWPNO010000058.1"/>
</dbReference>
<reference evidence="2 3" key="1">
    <citation type="journal article" date="2020" name="ISME J.">
        <title>Comparative genomics reveals insights into cyanobacterial evolution and habitat adaptation.</title>
        <authorList>
            <person name="Chen M.Y."/>
            <person name="Teng W.K."/>
            <person name="Zhao L."/>
            <person name="Hu C.X."/>
            <person name="Zhou Y.K."/>
            <person name="Han B.P."/>
            <person name="Song L.R."/>
            <person name="Shu W.S."/>
        </authorList>
    </citation>
    <scope>NUCLEOTIDE SEQUENCE [LARGE SCALE GENOMIC DNA]</scope>
    <source>
        <strain evidence="2 3">FACHB-288</strain>
    </source>
</reference>
<dbReference type="Proteomes" id="UP000658514">
    <property type="component" value="Unassembled WGS sequence"/>
</dbReference>
<keyword evidence="3" id="KW-1185">Reference proteome</keyword>
<proteinExistence type="predicted"/>
<evidence type="ECO:0000313" key="3">
    <source>
        <dbReference type="Proteomes" id="UP000658514"/>
    </source>
</evidence>
<keyword evidence="1" id="KW-0812">Transmembrane</keyword>